<dbReference type="Pfam" id="PF00656">
    <property type="entry name" value="Peptidase_C14"/>
    <property type="match status" value="1"/>
</dbReference>
<accession>A0A8J3M8D1</accession>
<dbReference type="InterPro" id="IPR036365">
    <property type="entry name" value="PGBD-like_sf"/>
</dbReference>
<dbReference type="SUPFAM" id="SSF52129">
    <property type="entry name" value="Caspase-like"/>
    <property type="match status" value="1"/>
</dbReference>
<feature type="region of interest" description="Disordered" evidence="1">
    <location>
        <begin position="476"/>
        <end position="500"/>
    </location>
</feature>
<dbReference type="InterPro" id="IPR052039">
    <property type="entry name" value="Caspase-related_regulators"/>
</dbReference>
<dbReference type="SUPFAM" id="SSF47090">
    <property type="entry name" value="PGBD-like"/>
    <property type="match status" value="1"/>
</dbReference>
<feature type="compositionally biased region" description="Low complexity" evidence="1">
    <location>
        <begin position="487"/>
        <end position="500"/>
    </location>
</feature>
<evidence type="ECO:0000256" key="1">
    <source>
        <dbReference type="SAM" id="MobiDB-lite"/>
    </source>
</evidence>
<dbReference type="InterPro" id="IPR002477">
    <property type="entry name" value="Peptidoglycan-bd-like"/>
</dbReference>
<dbReference type="RefSeq" id="WP_189681128.1">
    <property type="nucleotide sequence ID" value="NZ_BNCJ01000010.1"/>
</dbReference>
<protein>
    <recommendedName>
        <fullName evidence="3">Caspase family p20 domain-containing protein</fullName>
    </recommendedName>
</protein>
<keyword evidence="2" id="KW-0732">Signal</keyword>
<sequence>MRVFYLVTTLSLFLVSSALASVNEKRVALVIGNSAYTNVEALINPKNDAMEMSRQLKELGFLTVEGVDLDQRSFQDKIREFAQLAVDADLTLFFYAGHGMAVNGTNYLIPVDARMEDATALDWEAISVDFIAKQMQRSDGVSLIFLDACRNNPLARTLSRSMGKLSRSAEVSTGLARMDISNPGRGMAVAFATAPGEVALDGEGKHSPFTEALLANIGTPNRDITEVMSRVTGQVYSATNQAQRPWLNSSLTGRVVLNAVGTPEVAPAEQVSLGTEEAPAASGGSDLNAQRMLFQMARDSNRIEDYQAYITTFPEGLFVTMAKNSIEALEKEKMQTQVATLSPSGTVVPYVQQPQATAPVVFPNPAAPQGTVMTRAVDPTVPVVTQEMRTQPASEFTEQAMGMNQVLRREIQARLNLAGFNVGTPDGSFGPRTRAAIQGWQASIGVPASGYFNHMQYSYLASVTMQQYAVWAAANPPRGASSGGGSTTKRSSGGNNNNSNANANIGAFLGGVVTGLAIKK</sequence>
<dbReference type="PROSITE" id="PS50208">
    <property type="entry name" value="CASPASE_P20"/>
    <property type="match status" value="1"/>
</dbReference>
<dbReference type="InterPro" id="IPR011600">
    <property type="entry name" value="Pept_C14_caspase"/>
</dbReference>
<dbReference type="PANTHER" id="PTHR22576">
    <property type="entry name" value="MUCOSA ASSOCIATED LYMPHOID TISSUE LYMPHOMA TRANSLOCATION PROTEIN 1/PARACASPASE"/>
    <property type="match status" value="1"/>
</dbReference>
<dbReference type="Pfam" id="PF01471">
    <property type="entry name" value="PG_binding_1"/>
    <property type="match status" value="1"/>
</dbReference>
<dbReference type="PANTHER" id="PTHR22576:SF37">
    <property type="entry name" value="MUCOSA-ASSOCIATED LYMPHOID TISSUE LYMPHOMA TRANSLOCATION PROTEIN 1"/>
    <property type="match status" value="1"/>
</dbReference>
<name>A0A8J3M8D1_9RHOB</name>
<dbReference type="GO" id="GO:0004197">
    <property type="term" value="F:cysteine-type endopeptidase activity"/>
    <property type="evidence" value="ECO:0007669"/>
    <property type="project" value="InterPro"/>
</dbReference>
<reference evidence="4" key="1">
    <citation type="journal article" date="2014" name="Int. J. Syst. Evol. Microbiol.">
        <title>Complete genome sequence of Corynebacterium casei LMG S-19264T (=DSM 44701T), isolated from a smear-ripened cheese.</title>
        <authorList>
            <consortium name="US DOE Joint Genome Institute (JGI-PGF)"/>
            <person name="Walter F."/>
            <person name="Albersmeier A."/>
            <person name="Kalinowski J."/>
            <person name="Ruckert C."/>
        </authorList>
    </citation>
    <scope>NUCLEOTIDE SEQUENCE</scope>
    <source>
        <strain evidence="4">KCTC 42650</strain>
    </source>
</reference>
<keyword evidence="5" id="KW-1185">Reference proteome</keyword>
<dbReference type="InterPro" id="IPR036366">
    <property type="entry name" value="PGBDSf"/>
</dbReference>
<feature type="signal peptide" evidence="2">
    <location>
        <begin position="1"/>
        <end position="20"/>
    </location>
</feature>
<comment type="caution">
    <text evidence="4">The sequence shown here is derived from an EMBL/GenBank/DDBJ whole genome shotgun (WGS) entry which is preliminary data.</text>
</comment>
<reference evidence="4" key="2">
    <citation type="submission" date="2020-09" db="EMBL/GenBank/DDBJ databases">
        <authorList>
            <person name="Sun Q."/>
            <person name="Kim S."/>
        </authorList>
    </citation>
    <scope>NUCLEOTIDE SEQUENCE</scope>
    <source>
        <strain evidence="4">KCTC 42650</strain>
    </source>
</reference>
<dbReference type="Proteomes" id="UP000626220">
    <property type="component" value="Unassembled WGS sequence"/>
</dbReference>
<dbReference type="GO" id="GO:0006508">
    <property type="term" value="P:proteolysis"/>
    <property type="evidence" value="ECO:0007669"/>
    <property type="project" value="InterPro"/>
</dbReference>
<dbReference type="InterPro" id="IPR029030">
    <property type="entry name" value="Caspase-like_dom_sf"/>
</dbReference>
<evidence type="ECO:0000256" key="2">
    <source>
        <dbReference type="SAM" id="SignalP"/>
    </source>
</evidence>
<dbReference type="AlphaFoldDB" id="A0A8J3M8D1"/>
<proteinExistence type="predicted"/>
<organism evidence="4 5">
    <name type="scientific">Seohaeicola zhoushanensis</name>
    <dbReference type="NCBI Taxonomy" id="1569283"/>
    <lineage>
        <taxon>Bacteria</taxon>
        <taxon>Pseudomonadati</taxon>
        <taxon>Pseudomonadota</taxon>
        <taxon>Alphaproteobacteria</taxon>
        <taxon>Rhodobacterales</taxon>
        <taxon>Roseobacteraceae</taxon>
        <taxon>Seohaeicola</taxon>
    </lineage>
</organism>
<evidence type="ECO:0000313" key="5">
    <source>
        <dbReference type="Proteomes" id="UP000626220"/>
    </source>
</evidence>
<evidence type="ECO:0000313" key="4">
    <source>
        <dbReference type="EMBL" id="GHF58337.1"/>
    </source>
</evidence>
<feature type="domain" description="Caspase family p20" evidence="3">
    <location>
        <begin position="24"/>
        <end position="153"/>
    </location>
</feature>
<dbReference type="Gene3D" id="1.10.101.10">
    <property type="entry name" value="PGBD-like superfamily/PGBD"/>
    <property type="match status" value="1"/>
</dbReference>
<evidence type="ECO:0000259" key="3">
    <source>
        <dbReference type="PROSITE" id="PS50208"/>
    </source>
</evidence>
<dbReference type="Gene3D" id="3.40.50.1460">
    <property type="match status" value="1"/>
</dbReference>
<dbReference type="EMBL" id="BNCJ01000010">
    <property type="protein sequence ID" value="GHF58337.1"/>
    <property type="molecule type" value="Genomic_DNA"/>
</dbReference>
<dbReference type="InterPro" id="IPR001309">
    <property type="entry name" value="Pept_C14_p20"/>
</dbReference>
<gene>
    <name evidence="4" type="ORF">GCM10017056_32150</name>
</gene>
<feature type="chain" id="PRO_5035150511" description="Caspase family p20 domain-containing protein" evidence="2">
    <location>
        <begin position="21"/>
        <end position="520"/>
    </location>
</feature>